<evidence type="ECO:0000313" key="3">
    <source>
        <dbReference type="Proteomes" id="UP000186074"/>
    </source>
</evidence>
<dbReference type="InterPro" id="IPR013766">
    <property type="entry name" value="Thioredoxin_domain"/>
</dbReference>
<dbReference type="PANTHER" id="PTHR42852">
    <property type="entry name" value="THIOL:DISULFIDE INTERCHANGE PROTEIN DSBE"/>
    <property type="match status" value="1"/>
</dbReference>
<name>A0A1P8KLM0_9BACT</name>
<dbReference type="RefSeq" id="WP_076085794.1">
    <property type="nucleotide sequence ID" value="NZ_CP019070.1"/>
</dbReference>
<accession>A0A1P8KLM0</accession>
<gene>
    <name evidence="2" type="ORF">LPB137_06110</name>
</gene>
<dbReference type="PROSITE" id="PS51257">
    <property type="entry name" value="PROKAR_LIPOPROTEIN"/>
    <property type="match status" value="1"/>
</dbReference>
<reference evidence="2 3" key="1">
    <citation type="submission" date="2017-01" db="EMBL/GenBank/DDBJ databases">
        <title>Genome sequencing of Arcobacter sp. LPB0137.</title>
        <authorList>
            <person name="Lee G.-W."/>
            <person name="Yi H."/>
        </authorList>
    </citation>
    <scope>NUCLEOTIDE SEQUENCE [LARGE SCALE GENOMIC DNA]</scope>
    <source>
        <strain evidence="2 3">LPB0137</strain>
    </source>
</reference>
<dbReference type="PANTHER" id="PTHR42852:SF13">
    <property type="entry name" value="PROTEIN DIPZ"/>
    <property type="match status" value="1"/>
</dbReference>
<organism evidence="2 3">
    <name type="scientific">Poseidonibacter parvus</name>
    <dbReference type="NCBI Taxonomy" id="1850254"/>
    <lineage>
        <taxon>Bacteria</taxon>
        <taxon>Pseudomonadati</taxon>
        <taxon>Campylobacterota</taxon>
        <taxon>Epsilonproteobacteria</taxon>
        <taxon>Campylobacterales</taxon>
        <taxon>Arcobacteraceae</taxon>
        <taxon>Poseidonibacter</taxon>
    </lineage>
</organism>
<dbReference type="AlphaFoldDB" id="A0A1P8KLM0"/>
<dbReference type="SUPFAM" id="SSF52833">
    <property type="entry name" value="Thioredoxin-like"/>
    <property type="match status" value="1"/>
</dbReference>
<dbReference type="STRING" id="1850254.LPB137_06110"/>
<dbReference type="GO" id="GO:0016491">
    <property type="term" value="F:oxidoreductase activity"/>
    <property type="evidence" value="ECO:0007669"/>
    <property type="project" value="InterPro"/>
</dbReference>
<dbReference type="InterPro" id="IPR050553">
    <property type="entry name" value="Thioredoxin_ResA/DsbE_sf"/>
</dbReference>
<dbReference type="KEGG" id="alp:LPB137_06110"/>
<dbReference type="Pfam" id="PF08534">
    <property type="entry name" value="Redoxin"/>
    <property type="match status" value="1"/>
</dbReference>
<dbReference type="PROSITE" id="PS51352">
    <property type="entry name" value="THIOREDOXIN_2"/>
    <property type="match status" value="1"/>
</dbReference>
<protein>
    <submittedName>
        <fullName evidence="2">Thioredoxin</fullName>
    </submittedName>
</protein>
<keyword evidence="3" id="KW-1185">Reference proteome</keyword>
<dbReference type="OrthoDB" id="9813820at2"/>
<dbReference type="Gene3D" id="3.40.30.10">
    <property type="entry name" value="Glutaredoxin"/>
    <property type="match status" value="1"/>
</dbReference>
<evidence type="ECO:0000313" key="2">
    <source>
        <dbReference type="EMBL" id="APW65449.1"/>
    </source>
</evidence>
<dbReference type="EMBL" id="CP019070">
    <property type="protein sequence ID" value="APW65449.1"/>
    <property type="molecule type" value="Genomic_DNA"/>
</dbReference>
<dbReference type="InterPro" id="IPR036249">
    <property type="entry name" value="Thioredoxin-like_sf"/>
</dbReference>
<dbReference type="InterPro" id="IPR013740">
    <property type="entry name" value="Redoxin"/>
</dbReference>
<feature type="domain" description="Thioredoxin" evidence="1">
    <location>
        <begin position="38"/>
        <end position="193"/>
    </location>
</feature>
<dbReference type="Proteomes" id="UP000186074">
    <property type="component" value="Chromosome"/>
</dbReference>
<dbReference type="CDD" id="cd02966">
    <property type="entry name" value="TlpA_like_family"/>
    <property type="match status" value="1"/>
</dbReference>
<proteinExistence type="predicted"/>
<evidence type="ECO:0000259" key="1">
    <source>
        <dbReference type="PROSITE" id="PS51352"/>
    </source>
</evidence>
<sequence length="195" mass="22447">MKTKYIIFTLLTSIFLFSGCDSKSEFDESLVADVKKNTPIIKEFVSRTLKLTTTDGKIIELTTTKEGIDFKDYKGKKAILVDVFATWCPPCIKGIPVLKELREKYKDDFEIVSVLFEKEEDKPKAEVLEFIEKYGITYPITIGEENFKLAKDLGDVQRIPELFLFSKDGMFVKKFLGETELETYEEYVKMAIGKK</sequence>